<dbReference type="Proteomes" id="UP000694620">
    <property type="component" value="Chromosome 9"/>
</dbReference>
<dbReference type="PANTHER" id="PTHR31649">
    <property type="entry name" value="AGAP009604-PA"/>
    <property type="match status" value="1"/>
</dbReference>
<dbReference type="AlphaFoldDB" id="A0A8C4T1Q2"/>
<dbReference type="GeneTree" id="ENSGT00400000024875"/>
<reference evidence="2" key="2">
    <citation type="submission" date="2025-08" db="UniProtKB">
        <authorList>
            <consortium name="Ensembl"/>
        </authorList>
    </citation>
    <scope>IDENTIFICATION</scope>
</reference>
<reference evidence="2" key="1">
    <citation type="submission" date="2021-06" db="EMBL/GenBank/DDBJ databases">
        <authorList>
            <consortium name="Wellcome Sanger Institute Data Sharing"/>
        </authorList>
    </citation>
    <scope>NUCLEOTIDE SEQUENCE [LARGE SCALE GENOMIC DNA]</scope>
</reference>
<dbReference type="SUPFAM" id="SSF56973">
    <property type="entry name" value="Aerolisin/ETX pore-forming domain"/>
    <property type="match status" value="1"/>
</dbReference>
<evidence type="ECO:0000313" key="2">
    <source>
        <dbReference type="Ensembl" id="ENSECRP00000022869.1"/>
    </source>
</evidence>
<dbReference type="Gene3D" id="2.170.15.10">
    <property type="entry name" value="Proaerolysin, chain A, domain 3"/>
    <property type="match status" value="1"/>
</dbReference>
<dbReference type="PANTHER" id="PTHR31649:SF1">
    <property type="entry name" value="FARNESOIC ACID O-METHYL TRANSFERASE DOMAIN-CONTAINING PROTEIN"/>
    <property type="match status" value="1"/>
</dbReference>
<protein>
    <submittedName>
        <fullName evidence="2">Natterin-4-like</fullName>
    </submittedName>
</protein>
<organism evidence="2 3">
    <name type="scientific">Erpetoichthys calabaricus</name>
    <name type="common">Rope fish</name>
    <name type="synonym">Calamoichthys calabaricus</name>
    <dbReference type="NCBI Taxonomy" id="27687"/>
    <lineage>
        <taxon>Eukaryota</taxon>
        <taxon>Metazoa</taxon>
        <taxon>Chordata</taxon>
        <taxon>Craniata</taxon>
        <taxon>Vertebrata</taxon>
        <taxon>Euteleostomi</taxon>
        <taxon>Actinopterygii</taxon>
        <taxon>Polypteriformes</taxon>
        <taxon>Polypteridae</taxon>
        <taxon>Erpetoichthys</taxon>
    </lineage>
</organism>
<dbReference type="Ensembl" id="ENSECRT00000023362.1">
    <property type="protein sequence ID" value="ENSECRP00000022869.1"/>
    <property type="gene ID" value="ENSECRG00000015474.1"/>
</dbReference>
<dbReference type="Pfam" id="PF11901">
    <property type="entry name" value="DM9"/>
    <property type="match status" value="1"/>
</dbReference>
<dbReference type="CDD" id="cd20220">
    <property type="entry name" value="PFM_natterin-3-like"/>
    <property type="match status" value="1"/>
</dbReference>
<dbReference type="InterPro" id="IPR006616">
    <property type="entry name" value="DM9_repeat"/>
</dbReference>
<name>A0A8C4T1Q2_ERPCA</name>
<reference evidence="2" key="3">
    <citation type="submission" date="2025-09" db="UniProtKB">
        <authorList>
            <consortium name="Ensembl"/>
        </authorList>
    </citation>
    <scope>IDENTIFICATION</scope>
</reference>
<feature type="chain" id="PRO_5034163731" evidence="1">
    <location>
        <begin position="17"/>
        <end position="356"/>
    </location>
</feature>
<evidence type="ECO:0000313" key="3">
    <source>
        <dbReference type="Proteomes" id="UP000694620"/>
    </source>
</evidence>
<keyword evidence="3" id="KW-1185">Reference proteome</keyword>
<proteinExistence type="predicted"/>
<feature type="signal peptide" evidence="1">
    <location>
        <begin position="1"/>
        <end position="16"/>
    </location>
</feature>
<keyword evidence="1" id="KW-0732">Signal</keyword>
<evidence type="ECO:0000256" key="1">
    <source>
        <dbReference type="SAM" id="SignalP"/>
    </source>
</evidence>
<accession>A0A8C4T1Q2</accession>
<sequence length="356" mass="39603">TTLSVLFVFIPPLALDSSSTPLRMSARLNLLGSQSVFDASENLQWVPFHMSAPKDAVLIWNTYTSCFEYVCKVDCIPGYYTPRKGARCFFAYGGREHYSESFQILDNKDKFELLEWVPGSYGTYPSSAVRACAHTDVFVGKNKYGLGKVDSKNTAFFLPWKGKEYYYKKYDVLSIKRKSYSQKISNVIYDISQANLQEQPPQILKKSSVDNHECQTVKKTVILEATTKNERRWDIQRSSMIGASLIFTAGIPSVIAGTITISTEKTFTITLGQTSSTSNGHSLSIEVNVPPNYSCRVNMIGKQMTTDIPYTASLSRTYDDGNTASTTIVGTYKGLDVGEVTAVVERCVKIPNAQPC</sequence>